<evidence type="ECO:0000259" key="11">
    <source>
        <dbReference type="Pfam" id="PF21445"/>
    </source>
</evidence>
<evidence type="ECO:0000313" key="13">
    <source>
        <dbReference type="Proteomes" id="UP001597196"/>
    </source>
</evidence>
<keyword evidence="9" id="KW-0234">DNA repair</keyword>
<dbReference type="RefSeq" id="WP_203625688.1">
    <property type="nucleotide sequence ID" value="NZ_BOLQ01000001.1"/>
</dbReference>
<keyword evidence="3" id="KW-0227">DNA damage</keyword>
<evidence type="ECO:0000256" key="7">
    <source>
        <dbReference type="ARBA" id="ARBA00022840"/>
    </source>
</evidence>
<evidence type="ECO:0000256" key="3">
    <source>
        <dbReference type="ARBA" id="ARBA00022763"/>
    </source>
</evidence>
<dbReference type="Pfam" id="PF12705">
    <property type="entry name" value="PDDEXK_1"/>
    <property type="match status" value="1"/>
</dbReference>
<keyword evidence="7" id="KW-0067">ATP-binding</keyword>
<dbReference type="Pfam" id="PF21445">
    <property type="entry name" value="ADDB_N"/>
    <property type="match status" value="1"/>
</dbReference>
<dbReference type="PANTHER" id="PTHR30591">
    <property type="entry name" value="RECBCD ENZYME SUBUNIT RECC"/>
    <property type="match status" value="1"/>
</dbReference>
<dbReference type="SUPFAM" id="SSF52540">
    <property type="entry name" value="P-loop containing nucleoside triphosphate hydrolases"/>
    <property type="match status" value="1"/>
</dbReference>
<proteinExistence type="predicted"/>
<keyword evidence="8" id="KW-0238">DNA-binding</keyword>
<dbReference type="SUPFAM" id="SSF52980">
    <property type="entry name" value="Restriction endonuclease-like"/>
    <property type="match status" value="1"/>
</dbReference>
<organism evidence="12 13">
    <name type="scientific">Lacticaseibacillus mingshuiensis</name>
    <dbReference type="NCBI Taxonomy" id="2799574"/>
    <lineage>
        <taxon>Bacteria</taxon>
        <taxon>Bacillati</taxon>
        <taxon>Bacillota</taxon>
        <taxon>Bacilli</taxon>
        <taxon>Lactobacillales</taxon>
        <taxon>Lactobacillaceae</taxon>
        <taxon>Lacticaseibacillus</taxon>
    </lineage>
</organism>
<evidence type="ECO:0000256" key="6">
    <source>
        <dbReference type="ARBA" id="ARBA00022839"/>
    </source>
</evidence>
<evidence type="ECO:0000256" key="1">
    <source>
        <dbReference type="ARBA" id="ARBA00022722"/>
    </source>
</evidence>
<reference evidence="13" key="1">
    <citation type="journal article" date="2019" name="Int. J. Syst. Evol. Microbiol.">
        <title>The Global Catalogue of Microorganisms (GCM) 10K type strain sequencing project: providing services to taxonomists for standard genome sequencing and annotation.</title>
        <authorList>
            <consortium name="The Broad Institute Genomics Platform"/>
            <consortium name="The Broad Institute Genome Sequencing Center for Infectious Disease"/>
            <person name="Wu L."/>
            <person name="Ma J."/>
        </authorList>
    </citation>
    <scope>NUCLEOTIDE SEQUENCE [LARGE SCALE GENOMIC DNA]</scope>
    <source>
        <strain evidence="13">CCM 8980</strain>
    </source>
</reference>
<gene>
    <name evidence="12" type="ORF">ACFQ4P_00475</name>
</gene>
<dbReference type="Gene3D" id="3.40.50.300">
    <property type="entry name" value="P-loop containing nucleotide triphosphate hydrolases"/>
    <property type="match status" value="4"/>
</dbReference>
<feature type="domain" description="ATP-dependent helicase/deoxyribonuclease subunit B N-terminal" evidence="11">
    <location>
        <begin position="9"/>
        <end position="260"/>
    </location>
</feature>
<evidence type="ECO:0000256" key="5">
    <source>
        <dbReference type="ARBA" id="ARBA00022806"/>
    </source>
</evidence>
<keyword evidence="13" id="KW-1185">Reference proteome</keyword>
<evidence type="ECO:0000256" key="2">
    <source>
        <dbReference type="ARBA" id="ARBA00022741"/>
    </source>
</evidence>
<keyword evidence="2" id="KW-0547">Nucleotide-binding</keyword>
<feature type="domain" description="PD-(D/E)XK endonuclease-like" evidence="10">
    <location>
        <begin position="836"/>
        <end position="1096"/>
    </location>
</feature>
<keyword evidence="4" id="KW-0378">Hydrolase</keyword>
<comment type="caution">
    <text evidence="12">The sequence shown here is derived from an EMBL/GenBank/DDBJ whole genome shotgun (WGS) entry which is preliminary data.</text>
</comment>
<evidence type="ECO:0000256" key="4">
    <source>
        <dbReference type="ARBA" id="ARBA00022801"/>
    </source>
</evidence>
<protein>
    <submittedName>
        <fullName evidence="12">PD-(D/E)XK nuclease family protein</fullName>
    </submittedName>
</protein>
<keyword evidence="6" id="KW-0269">Exonuclease</keyword>
<dbReference type="InterPro" id="IPR049035">
    <property type="entry name" value="ADDB_N"/>
</dbReference>
<keyword evidence="5" id="KW-0347">Helicase</keyword>
<dbReference type="InterPro" id="IPR038726">
    <property type="entry name" value="PDDEXK_AddAB-type"/>
</dbReference>
<evidence type="ECO:0000313" key="12">
    <source>
        <dbReference type="EMBL" id="MFD1428720.1"/>
    </source>
</evidence>
<dbReference type="InterPro" id="IPR011335">
    <property type="entry name" value="Restrct_endonuc-II-like"/>
</dbReference>
<dbReference type="InterPro" id="IPR027417">
    <property type="entry name" value="P-loop_NTPase"/>
</dbReference>
<dbReference type="PANTHER" id="PTHR30591:SF1">
    <property type="entry name" value="RECBCD ENZYME SUBUNIT RECC"/>
    <property type="match status" value="1"/>
</dbReference>
<sequence>MTEPSALQLIIGTAAADHERAIADDVANVLAAHPHARIFYLVPNHVKYEAEIALLKRLRGNNTGVFASDAVQTLSFTRLGWFFLKDSPAYRQPRLDATANTMIVADILASHKQELQVYPSEISKPGFVAQLAQQLGELQMGRITADVLTAVEAGVDTQHQAKIHDLALLLRAYEQQTATYTTNAGLLNVLIADLRERDLSQTYFYLDHFNELAASELQLVQTLIARAAKVTVALTMADGQLTPAQQSLFRPALTLRRRLVAGLPDGKGVATTVAPLRDDLSAGIRQLDQFWQAPGQRATQPAHDNIQVVKATDAYQELRTVARKIQQAVHAGKRYRDFLIIARRLAPYRDIIAPIMQDYQIPYFADREHPMTDHPLVALIDSVCDLFLNGFQYQDVMRFLRTELVRPADLPLADYREAVDITDNHLLRTGISGRRAWFDDKAWRYFNRPPKDEDEAAEQADPEAEKTAQLEAIHQHLRTVLTPLADLLKQPELTGLQLAQGLMNWLVGVGVTERLAEWASAAETRLDPAAAAAGQQAWQTFTGIVDAYAAIAQTSADVAALTASSDAIGETGAAAGGASGKATALLASFQTLLDAGFSGASFTQIPATLDQVTISETALARRAKFDTVFVIGATDAAMPEVPSDTAVLNAADRQALQQGLDALQASDAENTQLQAVFLPETGASKALGDPFINYVAEMAATRNLIMSYPTNGEEANNASPYLLQLAASQGIDVKQGLPVWGELTPATDVAEAAGTARSLLSDWVVIARQAPHAIPRAWETAYHEIAAWLAQAGTQQTADLPVSLPGQLREAIAYQNAVQNLRPETARALYSTELSASISQLQSFYSNPYEYFLTYGLRLQERPEFELTPADYGSFYHAVMDGVMKALADKKMLLTLDDAALKQAIAVQITQIIQDFPVYRIFTDEGFTNSRHMAYLKAHIADMLLREFKVIQFQLASSGFTNWNTEILFAPRGRQPLLPPVTLTTEKGRRVAVRGKIDRLDTKVFDDGTGAARYLVLDYKSSTHDFTPYEAYYGLNLQLLTYLDAVESAVAKGKLPALADSRPGGAFYLMFDQPLIKYADLKDLAPLSEQAQRQTQLLEAAAPQTQKQYRLKGFVVLPDEIADQDDALASYLSNFADDLVPGSASLVVPLALNQNKTIKGATAKDGSRGATIHTFFTQRELARWIQHDRKLITEAADNILDGVITLAPLDINGSGARFIARSPYQAVMRFDAATGADHYNTQPAKNTVQILELLKQESAGKDGDDDGQ</sequence>
<evidence type="ECO:0000256" key="8">
    <source>
        <dbReference type="ARBA" id="ARBA00023125"/>
    </source>
</evidence>
<accession>A0ABW4CGP4</accession>
<evidence type="ECO:0000259" key="10">
    <source>
        <dbReference type="Pfam" id="PF12705"/>
    </source>
</evidence>
<evidence type="ECO:0000256" key="9">
    <source>
        <dbReference type="ARBA" id="ARBA00023204"/>
    </source>
</evidence>
<keyword evidence="1" id="KW-0540">Nuclease</keyword>
<dbReference type="EMBL" id="JBHTOC010000001">
    <property type="protein sequence ID" value="MFD1428720.1"/>
    <property type="molecule type" value="Genomic_DNA"/>
</dbReference>
<dbReference type="Proteomes" id="UP001597196">
    <property type="component" value="Unassembled WGS sequence"/>
</dbReference>
<name>A0ABW4CGP4_9LACO</name>